<dbReference type="InterPro" id="IPR025695">
    <property type="entry name" value="DoxX-like"/>
</dbReference>
<name>A0A0N9VUW0_9GAMM</name>
<dbReference type="AlphaFoldDB" id="A0A0N9VUW0"/>
<feature type="transmembrane region" description="Helical" evidence="1">
    <location>
        <begin position="50"/>
        <end position="69"/>
    </location>
</feature>
<keyword evidence="1" id="KW-0472">Membrane</keyword>
<evidence type="ECO:0000313" key="3">
    <source>
        <dbReference type="Proteomes" id="UP000064939"/>
    </source>
</evidence>
<keyword evidence="3" id="KW-1185">Reference proteome</keyword>
<dbReference type="OrthoDB" id="6199084at2"/>
<evidence type="ECO:0000313" key="2">
    <source>
        <dbReference type="EMBL" id="ALH94920.1"/>
    </source>
</evidence>
<dbReference type="STRING" id="1324350.AOY20_04870"/>
<dbReference type="Proteomes" id="UP000064939">
    <property type="component" value="Chromosome"/>
</dbReference>
<dbReference type="Pfam" id="PF13781">
    <property type="entry name" value="DoxX_3"/>
    <property type="match status" value="1"/>
</dbReference>
<dbReference type="KEGG" id="aei:AOY20_04870"/>
<proteinExistence type="predicted"/>
<keyword evidence="1" id="KW-0812">Transmembrane</keyword>
<protein>
    <submittedName>
        <fullName evidence="2">DoxX-like family protein</fullName>
    </submittedName>
</protein>
<keyword evidence="1" id="KW-1133">Transmembrane helix</keyword>
<feature type="transmembrane region" description="Helical" evidence="1">
    <location>
        <begin position="12"/>
        <end position="30"/>
    </location>
</feature>
<feature type="transmembrane region" description="Helical" evidence="1">
    <location>
        <begin position="100"/>
        <end position="120"/>
    </location>
</feature>
<feature type="transmembrane region" description="Helical" evidence="1">
    <location>
        <begin position="76"/>
        <end position="94"/>
    </location>
</feature>
<evidence type="ECO:0000256" key="1">
    <source>
        <dbReference type="SAM" id="Phobius"/>
    </source>
</evidence>
<dbReference type="EMBL" id="CP012808">
    <property type="protein sequence ID" value="ALH94920.1"/>
    <property type="molecule type" value="Genomic_DNA"/>
</dbReference>
<sequence length="127" mass="14653">MHNINVSKFINLTLAFLWIYQGLVPKLLFINADEIYIWQLFGLSYEYAKFAGQISGIIEIVFGICFIFLTNKYLHFLSILGLIFLFILVSFLLPTSLISAFNPVVMNFAMISLSVLYLLIHQQNIHK</sequence>
<accession>A0A0N9VUW0</accession>
<gene>
    <name evidence="2" type="ORF">AOY20_04870</name>
</gene>
<reference evidence="2 3" key="1">
    <citation type="journal article" date="2015" name="Int. J. Syst. Evol. Microbiol.">
        <title>Acinetobacter equi sp. nov. isolated from horse faeces.</title>
        <authorList>
            <person name="Poppel M.T."/>
            <person name="Skiebe E."/>
            <person name="Laue M."/>
            <person name="Bergmann H."/>
            <person name="Ebersberger I."/>
            <person name="Garn T."/>
            <person name="Fruth A."/>
            <person name="Baumgardt S."/>
            <person name="Busse H.J."/>
            <person name="Wilharm G."/>
        </authorList>
    </citation>
    <scope>NUCLEOTIDE SEQUENCE [LARGE SCALE GENOMIC DNA]</scope>
    <source>
        <strain evidence="2 3">114</strain>
    </source>
</reference>
<organism evidence="2 3">
    <name type="scientific">Acinetobacter equi</name>
    <dbReference type="NCBI Taxonomy" id="1324350"/>
    <lineage>
        <taxon>Bacteria</taxon>
        <taxon>Pseudomonadati</taxon>
        <taxon>Pseudomonadota</taxon>
        <taxon>Gammaproteobacteria</taxon>
        <taxon>Moraxellales</taxon>
        <taxon>Moraxellaceae</taxon>
        <taxon>Acinetobacter</taxon>
    </lineage>
</organism>
<dbReference type="RefSeq" id="WP_054580819.1">
    <property type="nucleotide sequence ID" value="NZ_CP012808.1"/>
</dbReference>